<sequence length="273" mass="31100">MFDQYFWDRQINDAPLNQRAWVFQERLLSPRVIHFGQIQLLWECHELGAAELCPSGLSFPLFGQYSKLNPGLLDNPYIEDLRFGPPAPLSLRDSSPTDSYERSPYNAWASLVESYSRGDLTKPEDKLPAASGVAKIFSTVIPGEYIAGMWRQTLERDLLWEALKEPKRVAKYRSPSFSWVSMDGPVNMPNEKSGFVWRVLDVQIKHLTADTTGQVTSGILRLQGKVTGFHFDLKHTDLDEPYLSSDCITVAGTTFDATFFWRGCLYQTGRRYS</sequence>
<dbReference type="EMBL" id="JAMKPW020000023">
    <property type="protein sequence ID" value="KAK8205602.1"/>
    <property type="molecule type" value="Genomic_DNA"/>
</dbReference>
<evidence type="ECO:0000313" key="1">
    <source>
        <dbReference type="EMBL" id="KAK8205602.1"/>
    </source>
</evidence>
<organism evidence="1 2">
    <name type="scientific">Zalaria obscura</name>
    <dbReference type="NCBI Taxonomy" id="2024903"/>
    <lineage>
        <taxon>Eukaryota</taxon>
        <taxon>Fungi</taxon>
        <taxon>Dikarya</taxon>
        <taxon>Ascomycota</taxon>
        <taxon>Pezizomycotina</taxon>
        <taxon>Dothideomycetes</taxon>
        <taxon>Dothideomycetidae</taxon>
        <taxon>Dothideales</taxon>
        <taxon>Zalariaceae</taxon>
        <taxon>Zalaria</taxon>
    </lineage>
</organism>
<proteinExistence type="predicted"/>
<name>A0ACC3SB20_9PEZI</name>
<evidence type="ECO:0000313" key="2">
    <source>
        <dbReference type="Proteomes" id="UP001320706"/>
    </source>
</evidence>
<accession>A0ACC3SB20</accession>
<dbReference type="Proteomes" id="UP001320706">
    <property type="component" value="Unassembled WGS sequence"/>
</dbReference>
<keyword evidence="2" id="KW-1185">Reference proteome</keyword>
<reference evidence="1" key="1">
    <citation type="submission" date="2024-02" db="EMBL/GenBank/DDBJ databases">
        <title>Metagenome Assembled Genome of Zalaria obscura JY119.</title>
        <authorList>
            <person name="Vighnesh L."/>
            <person name="Jagadeeshwari U."/>
            <person name="Venkata Ramana C."/>
            <person name="Sasikala C."/>
        </authorList>
    </citation>
    <scope>NUCLEOTIDE SEQUENCE</scope>
    <source>
        <strain evidence="1">JY119</strain>
    </source>
</reference>
<protein>
    <submittedName>
        <fullName evidence="1">Uncharacterized protein</fullName>
    </submittedName>
</protein>
<comment type="caution">
    <text evidence="1">The sequence shown here is derived from an EMBL/GenBank/DDBJ whole genome shotgun (WGS) entry which is preliminary data.</text>
</comment>
<gene>
    <name evidence="1" type="ORF">M8818_004778</name>
</gene>